<evidence type="ECO:0000313" key="2">
    <source>
        <dbReference type="EMBL" id="RST67572.1"/>
    </source>
</evidence>
<keyword evidence="1" id="KW-0732">Signal</keyword>
<keyword evidence="3" id="KW-1185">Reference proteome</keyword>
<organism evidence="2 3">
    <name type="scientific">Candidatus Aquarickettsia rohweri</name>
    <dbReference type="NCBI Taxonomy" id="2602574"/>
    <lineage>
        <taxon>Bacteria</taxon>
        <taxon>Pseudomonadati</taxon>
        <taxon>Pseudomonadota</taxon>
        <taxon>Alphaproteobacteria</taxon>
        <taxon>Rickettsiales</taxon>
        <taxon>Candidatus Midichloriaceae</taxon>
        <taxon>Candidatus Aquarickettsia</taxon>
    </lineage>
</organism>
<dbReference type="AlphaFoldDB" id="A0A3R9ZNG8"/>
<comment type="caution">
    <text evidence="2">The sequence shown here is derived from an EMBL/GenBank/DDBJ whole genome shotgun (WGS) entry which is preliminary data.</text>
</comment>
<name>A0A3R9ZNG8_9RICK</name>
<sequence length="370" mass="41980">MFINRLLLAVLFALSFNMQILFAIEKPQNPFEKPKIQNKEIINNADIDNTINNSKKPSNKIKISTDTKIKKEEFYNPKTITIATNYANNSVGKVICSLINYNQHVTGFDRVTKQTSGSTENMNKLEKGEVDFAIVPASMIFDKIQNQSNENNKFSKNYRFMLSLGDEVLNFMVNKYSKITSIDDIKGKIIDVGSKNSASYTFLQKILKQKKWTDNDFSGIEYLKFSDKIHALCSNKVDVSFIYGGIPDTRVSNITNFCEIRLISIDDELIKNISSSNYFINKEIIPGEFYLGNPIEINTLGSPTLLISSNNVEKLSAYNLANLIIDNLNTLSKIHPAFNISPLKKIADNQNQIPYHQGVKLLFQEKNLLQ</sequence>
<dbReference type="SUPFAM" id="SSF53850">
    <property type="entry name" value="Periplasmic binding protein-like II"/>
    <property type="match status" value="1"/>
</dbReference>
<dbReference type="NCBIfam" id="TIGR02122">
    <property type="entry name" value="TRAP_TAXI"/>
    <property type="match status" value="1"/>
</dbReference>
<evidence type="ECO:0000313" key="3">
    <source>
        <dbReference type="Proteomes" id="UP000279470"/>
    </source>
</evidence>
<protein>
    <submittedName>
        <fullName evidence="2">TAXI family TRAP transporter solute-binding subunit</fullName>
    </submittedName>
</protein>
<dbReference type="PANTHER" id="PTHR42941">
    <property type="entry name" value="SLL1037 PROTEIN"/>
    <property type="match status" value="1"/>
</dbReference>
<dbReference type="EMBL" id="RXFM01000033">
    <property type="protein sequence ID" value="RST67572.1"/>
    <property type="molecule type" value="Genomic_DNA"/>
</dbReference>
<evidence type="ECO:0000256" key="1">
    <source>
        <dbReference type="SAM" id="SignalP"/>
    </source>
</evidence>
<dbReference type="OrthoDB" id="9776669at2"/>
<dbReference type="Pfam" id="PF16868">
    <property type="entry name" value="NMT1_3"/>
    <property type="match status" value="1"/>
</dbReference>
<gene>
    <name evidence="2" type="ORF">EIC27_03105</name>
</gene>
<accession>A0A3R9ZNG8</accession>
<feature type="chain" id="PRO_5018676610" evidence="1">
    <location>
        <begin position="24"/>
        <end position="370"/>
    </location>
</feature>
<dbReference type="Gene3D" id="3.40.190.10">
    <property type="entry name" value="Periplasmic binding protein-like II"/>
    <property type="match status" value="2"/>
</dbReference>
<dbReference type="PANTHER" id="PTHR42941:SF1">
    <property type="entry name" value="SLL1037 PROTEIN"/>
    <property type="match status" value="1"/>
</dbReference>
<proteinExistence type="predicted"/>
<dbReference type="InterPro" id="IPR011852">
    <property type="entry name" value="TRAP_TAXI"/>
</dbReference>
<feature type="signal peptide" evidence="1">
    <location>
        <begin position="1"/>
        <end position="23"/>
    </location>
</feature>
<dbReference type="Proteomes" id="UP000279470">
    <property type="component" value="Unassembled WGS sequence"/>
</dbReference>
<reference evidence="3" key="1">
    <citation type="submission" date="2018-11" db="EMBL/GenBank/DDBJ databases">
        <title>Phylogenetic, genomic, and biogeographic characterization of a novel and ubiquitous marine invertebrate-associated Rickettsiales parasite, Candidatus Marinoinvertebrata rohwerii, gen. nov., sp. nov.</title>
        <authorList>
            <person name="Klinges J.G."/>
            <person name="Rosales S.M."/>
            <person name="Mcminds R."/>
            <person name="Shaver E.C."/>
            <person name="Shantz A."/>
            <person name="Peters E.C."/>
            <person name="Burkepile D.E."/>
            <person name="Silliman B.R."/>
            <person name="Vega Thurber R.L."/>
        </authorList>
    </citation>
    <scope>NUCLEOTIDE SEQUENCE [LARGE SCALE GENOMIC DNA]</scope>
    <source>
        <strain evidence="3">a_cerv_44</strain>
    </source>
</reference>